<sequence length="27" mass="2964">MGKITLGTQKMLSSQVSIDSQQVKRIS</sequence>
<protein>
    <submittedName>
        <fullName evidence="1">Uncharacterized protein</fullName>
    </submittedName>
</protein>
<dbReference type="EMBL" id="GBRH01159212">
    <property type="protein sequence ID" value="JAE38684.1"/>
    <property type="molecule type" value="Transcribed_RNA"/>
</dbReference>
<evidence type="ECO:0000313" key="1">
    <source>
        <dbReference type="EMBL" id="JAE38684.1"/>
    </source>
</evidence>
<name>A0A0A9HSA0_ARUDO</name>
<reference evidence="1" key="1">
    <citation type="submission" date="2014-09" db="EMBL/GenBank/DDBJ databases">
        <authorList>
            <person name="Magalhaes I.L.F."/>
            <person name="Oliveira U."/>
            <person name="Santos F.R."/>
            <person name="Vidigal T.H.D.A."/>
            <person name="Brescovit A.D."/>
            <person name="Santos A.J."/>
        </authorList>
    </citation>
    <scope>NUCLEOTIDE SEQUENCE</scope>
    <source>
        <tissue evidence="1">Shoot tissue taken approximately 20 cm above the soil surface</tissue>
    </source>
</reference>
<dbReference type="AlphaFoldDB" id="A0A0A9HSA0"/>
<organism evidence="1">
    <name type="scientific">Arundo donax</name>
    <name type="common">Giant reed</name>
    <name type="synonym">Donax arundinaceus</name>
    <dbReference type="NCBI Taxonomy" id="35708"/>
    <lineage>
        <taxon>Eukaryota</taxon>
        <taxon>Viridiplantae</taxon>
        <taxon>Streptophyta</taxon>
        <taxon>Embryophyta</taxon>
        <taxon>Tracheophyta</taxon>
        <taxon>Spermatophyta</taxon>
        <taxon>Magnoliopsida</taxon>
        <taxon>Liliopsida</taxon>
        <taxon>Poales</taxon>
        <taxon>Poaceae</taxon>
        <taxon>PACMAD clade</taxon>
        <taxon>Arundinoideae</taxon>
        <taxon>Arundineae</taxon>
        <taxon>Arundo</taxon>
    </lineage>
</organism>
<reference evidence="1" key="2">
    <citation type="journal article" date="2015" name="Data Brief">
        <title>Shoot transcriptome of the giant reed, Arundo donax.</title>
        <authorList>
            <person name="Barrero R.A."/>
            <person name="Guerrero F.D."/>
            <person name="Moolhuijzen P."/>
            <person name="Goolsby J.A."/>
            <person name="Tidwell J."/>
            <person name="Bellgard S.E."/>
            <person name="Bellgard M.I."/>
        </authorList>
    </citation>
    <scope>NUCLEOTIDE SEQUENCE</scope>
    <source>
        <tissue evidence="1">Shoot tissue taken approximately 20 cm above the soil surface</tissue>
    </source>
</reference>
<accession>A0A0A9HSA0</accession>
<proteinExistence type="predicted"/>